<dbReference type="InterPro" id="IPR011538">
    <property type="entry name" value="Nuo51_FMN-bd"/>
</dbReference>
<keyword evidence="2 8" id="KW-0004">4Fe-4S</keyword>
<evidence type="ECO:0000313" key="10">
    <source>
        <dbReference type="EMBL" id="MBC8546776.1"/>
    </source>
</evidence>
<keyword evidence="8" id="KW-1003">Cell membrane</keyword>
<comment type="subcellular location">
    <subcellularLocation>
        <location evidence="8">Cell membrane</location>
        <topology evidence="8">Peripheral membrane protein</topology>
    </subcellularLocation>
</comment>
<dbReference type="SUPFAM" id="SSF46548">
    <property type="entry name" value="alpha-helical ferredoxin"/>
    <property type="match status" value="1"/>
</dbReference>
<dbReference type="Pfam" id="PF13237">
    <property type="entry name" value="Fer4_10"/>
    <property type="match status" value="1"/>
</dbReference>
<keyword evidence="5 8" id="KW-0249">Electron transport</keyword>
<evidence type="ECO:0000313" key="11">
    <source>
        <dbReference type="Proteomes" id="UP000653127"/>
    </source>
</evidence>
<dbReference type="InterPro" id="IPR026902">
    <property type="entry name" value="RnfC_N"/>
</dbReference>
<dbReference type="PROSITE" id="PS00198">
    <property type="entry name" value="4FE4S_FER_1"/>
    <property type="match status" value="1"/>
</dbReference>
<dbReference type="Gene3D" id="3.30.70.20">
    <property type="match status" value="1"/>
</dbReference>
<feature type="binding site" evidence="8">
    <location>
        <position position="402"/>
    </location>
    <ligand>
        <name>[4Fe-4S] cluster</name>
        <dbReference type="ChEBI" id="CHEBI:49883"/>
        <label>2</label>
    </ligand>
</feature>
<comment type="cofactor">
    <cofactor evidence="8">
        <name>[4Fe-4S] cluster</name>
        <dbReference type="ChEBI" id="CHEBI:49883"/>
    </cofactor>
    <text evidence="8">Binds 2 [4Fe-4S] clusters per subunit.</text>
</comment>
<dbReference type="PANTHER" id="PTHR43034:SF2">
    <property type="entry name" value="ION-TRANSLOCATING OXIDOREDUCTASE COMPLEX SUBUNIT C"/>
    <property type="match status" value="1"/>
</dbReference>
<dbReference type="InterPro" id="IPR037225">
    <property type="entry name" value="Nuo51_FMN-bd_sf"/>
</dbReference>
<dbReference type="NCBIfam" id="TIGR01945">
    <property type="entry name" value="rnfC"/>
    <property type="match status" value="1"/>
</dbReference>
<dbReference type="HAMAP" id="MF_00461">
    <property type="entry name" value="RsxC_RnfC"/>
    <property type="match status" value="1"/>
</dbReference>
<keyword evidence="8" id="KW-1278">Translocase</keyword>
<dbReference type="GO" id="GO:0009055">
    <property type="term" value="F:electron transfer activity"/>
    <property type="evidence" value="ECO:0007669"/>
    <property type="project" value="InterPro"/>
</dbReference>
<organism evidence="10 11">
    <name type="scientific">Ligaoa zhengdingensis</name>
    <dbReference type="NCBI Taxonomy" id="2763658"/>
    <lineage>
        <taxon>Bacteria</taxon>
        <taxon>Bacillati</taxon>
        <taxon>Bacillota</taxon>
        <taxon>Clostridia</taxon>
        <taxon>Eubacteriales</taxon>
        <taxon>Oscillospiraceae</taxon>
        <taxon>Ligaoa</taxon>
    </lineage>
</organism>
<dbReference type="GO" id="GO:0005886">
    <property type="term" value="C:plasma membrane"/>
    <property type="evidence" value="ECO:0007669"/>
    <property type="project" value="UniProtKB-SubCell"/>
</dbReference>
<reference evidence="10" key="1">
    <citation type="submission" date="2020-08" db="EMBL/GenBank/DDBJ databases">
        <title>Genome public.</title>
        <authorList>
            <person name="Liu C."/>
            <person name="Sun Q."/>
        </authorList>
    </citation>
    <scope>NUCLEOTIDE SEQUENCE</scope>
    <source>
        <strain evidence="10">NSJ-31</strain>
    </source>
</reference>
<dbReference type="SUPFAM" id="SSF142019">
    <property type="entry name" value="Nqo1 FMN-binding domain-like"/>
    <property type="match status" value="1"/>
</dbReference>
<evidence type="ECO:0000259" key="9">
    <source>
        <dbReference type="PROSITE" id="PS51379"/>
    </source>
</evidence>
<feature type="domain" description="4Fe-4S ferredoxin-type" evidence="9">
    <location>
        <begin position="390"/>
        <end position="419"/>
    </location>
</feature>
<keyword evidence="3 8" id="KW-0479">Metal-binding</keyword>
<sequence>MLHGVRLAHQKNTAQSSTVILPTPKRVTLPMRQHLGVPCQCTVSPGEAVGRGQPVGQCPNEASFCSPVHASVSGTVKSIETIDDPWGGQCEAVVIDSDGKQTPWDGLAKPSVASREEFITAVKNSGAVGLGGAGFPTWVKLNLKNGQRAELLLVNAAECEPYITSDYREMLENTDDIEAGIQAVKTWLGIPRVIVAIEDNKPEAIERMRQRATGTNAFEVFSLKSRYPRGAEKVVLHDAAGLVIPEGKLPIDVGALVMNVATVGFLGRYLRTGMPLVSRRVTVDGGAVCKPQNLLVPIGTPLSALADFCQVDSKAARMAIMGGPMMGVAVESLDQPVLKNNNAVLFFDEKQARLPETTLCIRCGKCLAVCPVRLAPAALERAYEAQDPDRLRRLKVNLCIECGCCAYVCPARRPLVQANRASKALIKNKR</sequence>
<dbReference type="EMBL" id="JACRST010000009">
    <property type="protein sequence ID" value="MBC8546776.1"/>
    <property type="molecule type" value="Genomic_DNA"/>
</dbReference>
<evidence type="ECO:0000256" key="8">
    <source>
        <dbReference type="HAMAP-Rule" id="MF_00461"/>
    </source>
</evidence>
<keyword evidence="6 8" id="KW-0408">Iron</keyword>
<comment type="caution">
    <text evidence="10">The sequence shown here is derived from an EMBL/GenBank/DDBJ whole genome shotgun (WGS) entry which is preliminary data.</text>
</comment>
<evidence type="ECO:0000256" key="3">
    <source>
        <dbReference type="ARBA" id="ARBA00022723"/>
    </source>
</evidence>
<comment type="similarity">
    <text evidence="8">Belongs to the 4Fe4S bacterial-type ferredoxin family. RnfC subfamily.</text>
</comment>
<feature type="binding site" evidence="8">
    <location>
        <position position="360"/>
    </location>
    <ligand>
        <name>[4Fe-4S] cluster</name>
        <dbReference type="ChEBI" id="CHEBI:49883"/>
        <label>1</label>
    </ligand>
</feature>
<feature type="binding site" evidence="8">
    <location>
        <position position="409"/>
    </location>
    <ligand>
        <name>[4Fe-4S] cluster</name>
        <dbReference type="ChEBI" id="CHEBI:49883"/>
        <label>1</label>
    </ligand>
</feature>
<dbReference type="InterPro" id="IPR017896">
    <property type="entry name" value="4Fe4S_Fe-S-bd"/>
</dbReference>
<dbReference type="NCBIfam" id="NF003454">
    <property type="entry name" value="PRK05035.1"/>
    <property type="match status" value="1"/>
</dbReference>
<dbReference type="InterPro" id="IPR010208">
    <property type="entry name" value="Ion_transpt_RnfC/RsxC"/>
</dbReference>
<keyword evidence="1 8" id="KW-0813">Transport</keyword>
<evidence type="ECO:0000256" key="1">
    <source>
        <dbReference type="ARBA" id="ARBA00022448"/>
    </source>
</evidence>
<evidence type="ECO:0000256" key="4">
    <source>
        <dbReference type="ARBA" id="ARBA00022737"/>
    </source>
</evidence>
<feature type="domain" description="4Fe-4S ferredoxin-type" evidence="9">
    <location>
        <begin position="350"/>
        <end position="381"/>
    </location>
</feature>
<dbReference type="PANTHER" id="PTHR43034">
    <property type="entry name" value="ION-TRANSLOCATING OXIDOREDUCTASE COMPLEX SUBUNIT C"/>
    <property type="match status" value="1"/>
</dbReference>
<comment type="subunit">
    <text evidence="8">The complex is composed of six subunits: RnfA, RnfB, RnfC, RnfD, RnfE and RnfG.</text>
</comment>
<feature type="binding site" evidence="8">
    <location>
        <position position="363"/>
    </location>
    <ligand>
        <name>[4Fe-4S] cluster</name>
        <dbReference type="ChEBI" id="CHEBI:49883"/>
        <label>1</label>
    </ligand>
</feature>
<proteinExistence type="inferred from homology"/>
<dbReference type="EC" id="7.-.-.-" evidence="8"/>
<dbReference type="GO" id="GO:0022900">
    <property type="term" value="P:electron transport chain"/>
    <property type="evidence" value="ECO:0007669"/>
    <property type="project" value="UniProtKB-UniRule"/>
</dbReference>
<dbReference type="GO" id="GO:0051539">
    <property type="term" value="F:4 iron, 4 sulfur cluster binding"/>
    <property type="evidence" value="ECO:0007669"/>
    <property type="project" value="UniProtKB-KW"/>
</dbReference>
<keyword evidence="4 8" id="KW-0677">Repeat</keyword>
<protein>
    <recommendedName>
        <fullName evidence="8">Ion-translocating oxidoreductase complex subunit C</fullName>
        <ecNumber evidence="8">7.-.-.-</ecNumber>
    </recommendedName>
    <alternativeName>
        <fullName evidence="8">Rnf electron transport complex subunit C</fullName>
    </alternativeName>
</protein>
<dbReference type="Proteomes" id="UP000653127">
    <property type="component" value="Unassembled WGS sequence"/>
</dbReference>
<keyword evidence="8" id="KW-0472">Membrane</keyword>
<keyword evidence="11" id="KW-1185">Reference proteome</keyword>
<dbReference type="AlphaFoldDB" id="A0A926DZ57"/>
<evidence type="ECO:0000256" key="5">
    <source>
        <dbReference type="ARBA" id="ARBA00022982"/>
    </source>
</evidence>
<dbReference type="GO" id="GO:0046872">
    <property type="term" value="F:metal ion binding"/>
    <property type="evidence" value="ECO:0007669"/>
    <property type="project" value="UniProtKB-KW"/>
</dbReference>
<evidence type="ECO:0000256" key="2">
    <source>
        <dbReference type="ARBA" id="ARBA00022485"/>
    </source>
</evidence>
<dbReference type="InterPro" id="IPR017900">
    <property type="entry name" value="4Fe4S_Fe_S_CS"/>
</dbReference>
<feature type="binding site" evidence="8">
    <location>
        <position position="399"/>
    </location>
    <ligand>
        <name>[4Fe-4S] cluster</name>
        <dbReference type="ChEBI" id="CHEBI:49883"/>
        <label>2</label>
    </ligand>
</feature>
<evidence type="ECO:0000256" key="6">
    <source>
        <dbReference type="ARBA" id="ARBA00023004"/>
    </source>
</evidence>
<accession>A0A926DZ57</accession>
<feature type="binding site" evidence="8">
    <location>
        <position position="370"/>
    </location>
    <ligand>
        <name>[4Fe-4S] cluster</name>
        <dbReference type="ChEBI" id="CHEBI:49883"/>
        <label>2</label>
    </ligand>
</feature>
<feature type="binding site" evidence="8">
    <location>
        <position position="405"/>
    </location>
    <ligand>
        <name>[4Fe-4S] cluster</name>
        <dbReference type="ChEBI" id="CHEBI:49883"/>
        <label>2</label>
    </ligand>
</feature>
<dbReference type="Pfam" id="PF01512">
    <property type="entry name" value="Complex1_51K"/>
    <property type="match status" value="1"/>
</dbReference>
<keyword evidence="7 8" id="KW-0411">Iron-sulfur</keyword>
<dbReference type="Pfam" id="PF13375">
    <property type="entry name" value="RnfC_N"/>
    <property type="match status" value="1"/>
</dbReference>
<evidence type="ECO:0000256" key="7">
    <source>
        <dbReference type="ARBA" id="ARBA00023014"/>
    </source>
</evidence>
<comment type="function">
    <text evidence="8">Part of a membrane-bound complex that couples electron transfer with translocation of ions across the membrane.</text>
</comment>
<dbReference type="PROSITE" id="PS51379">
    <property type="entry name" value="4FE4S_FER_2"/>
    <property type="match status" value="2"/>
</dbReference>
<dbReference type="Gene3D" id="3.40.50.11540">
    <property type="entry name" value="NADH-ubiquinone oxidoreductase 51kDa subunit"/>
    <property type="match status" value="1"/>
</dbReference>
<feature type="binding site" evidence="8">
    <location>
        <position position="366"/>
    </location>
    <ligand>
        <name>[4Fe-4S] cluster</name>
        <dbReference type="ChEBI" id="CHEBI:49883"/>
        <label>1</label>
    </ligand>
</feature>
<gene>
    <name evidence="10" type="primary">rsxC</name>
    <name evidence="8" type="synonym">rnfC</name>
    <name evidence="10" type="ORF">H8711_07485</name>
</gene>
<name>A0A926DZ57_9FIRM</name>